<dbReference type="AlphaFoldDB" id="A0A8A0RK87"/>
<feature type="transmembrane region" description="Helical" evidence="7">
    <location>
        <begin position="273"/>
        <end position="294"/>
    </location>
</feature>
<gene>
    <name evidence="9" type="primary">dctM_2</name>
    <name evidence="9" type="ORF">H0A61_00612</name>
</gene>
<dbReference type="RefSeq" id="WP_206708512.1">
    <property type="nucleotide sequence ID" value="NZ_CP059066.1"/>
</dbReference>
<dbReference type="Pfam" id="PF06808">
    <property type="entry name" value="DctM"/>
    <property type="match status" value="1"/>
</dbReference>
<dbReference type="InterPro" id="IPR004681">
    <property type="entry name" value="TRAP_DctM"/>
</dbReference>
<keyword evidence="4 7" id="KW-0812">Transmembrane</keyword>
<feature type="transmembrane region" description="Helical" evidence="7">
    <location>
        <begin position="78"/>
        <end position="96"/>
    </location>
</feature>
<keyword evidence="3" id="KW-0997">Cell inner membrane</keyword>
<feature type="transmembrane region" description="Helical" evidence="7">
    <location>
        <begin position="168"/>
        <end position="192"/>
    </location>
</feature>
<protein>
    <submittedName>
        <fullName evidence="9">C4-dicarboxylate TRAP transporter large permease protein DctM</fullName>
    </submittedName>
</protein>
<dbReference type="PANTHER" id="PTHR33362">
    <property type="entry name" value="SIALIC ACID TRAP TRANSPORTER PERMEASE PROTEIN SIAT-RELATED"/>
    <property type="match status" value="1"/>
</dbReference>
<evidence type="ECO:0000256" key="1">
    <source>
        <dbReference type="ARBA" id="ARBA00004429"/>
    </source>
</evidence>
<keyword evidence="2" id="KW-1003">Cell membrane</keyword>
<dbReference type="PANTHER" id="PTHR33362:SF3">
    <property type="entry name" value="SIALIC ACID TRAP TRANSPORTER PERMEASE PROTEIN SIAT"/>
    <property type="match status" value="1"/>
</dbReference>
<feature type="transmembrane region" description="Helical" evidence="7">
    <location>
        <begin position="314"/>
        <end position="344"/>
    </location>
</feature>
<sequence>MKVVLLFGTLVLLISLNVPIGIALGLATTVTLMLVSKVPLIIIAQNAFAALDSFPLMAIPFFILAGNLMRYGGVSRRLLNFANSLVGFLTGGLAMVTTLACMFFAAISGSGPATVSAIGSFMIPAMKEKNYNEGFAAAITAAAGSIGVIIPPSIPFVIYGVVTGASVGALFLAGIVPGIIIGVGLMIASYIISKKSGYTGDIVKPSLSRVVSSFKEAVFALLVPVIILGGIYGGIFTPTEAAVVGVVYALIVGIFIHKELGYKEIYESFRDSVLINGATTFMIGLSISFANFLTMEQVPASVGNTLLTISDSPIVILILINLFLLFVGCFIDNISSCIILAPILLPIVTKLGMDPVQFGVVMTINLATGFVTPPYGANLFIASAVAGIPVEKISRYIIPFIIAMLVALILTTYIPGISLFLPRLLLK</sequence>
<evidence type="ECO:0000256" key="2">
    <source>
        <dbReference type="ARBA" id="ARBA00022475"/>
    </source>
</evidence>
<dbReference type="GO" id="GO:0005886">
    <property type="term" value="C:plasma membrane"/>
    <property type="evidence" value="ECO:0007669"/>
    <property type="project" value="UniProtKB-SubCell"/>
</dbReference>
<evidence type="ECO:0000256" key="4">
    <source>
        <dbReference type="ARBA" id="ARBA00022692"/>
    </source>
</evidence>
<evidence type="ECO:0000256" key="5">
    <source>
        <dbReference type="ARBA" id="ARBA00022989"/>
    </source>
</evidence>
<keyword evidence="6 7" id="KW-0472">Membrane</keyword>
<evidence type="ECO:0000313" key="10">
    <source>
        <dbReference type="Proteomes" id="UP000662904"/>
    </source>
</evidence>
<dbReference type="EMBL" id="CP059066">
    <property type="protein sequence ID" value="QSQ08292.1"/>
    <property type="molecule type" value="Genomic_DNA"/>
</dbReference>
<evidence type="ECO:0000256" key="6">
    <source>
        <dbReference type="ARBA" id="ARBA00023136"/>
    </source>
</evidence>
<evidence type="ECO:0000259" key="8">
    <source>
        <dbReference type="PROSITE" id="PS50850"/>
    </source>
</evidence>
<feature type="transmembrane region" description="Helical" evidence="7">
    <location>
        <begin position="135"/>
        <end position="162"/>
    </location>
</feature>
<organism evidence="9 10">
    <name type="scientific">Koleobacter methoxysyntrophicus</name>
    <dbReference type="NCBI Taxonomy" id="2751313"/>
    <lineage>
        <taxon>Bacteria</taxon>
        <taxon>Bacillati</taxon>
        <taxon>Bacillota</taxon>
        <taxon>Clostridia</taxon>
        <taxon>Koleobacterales</taxon>
        <taxon>Koleobacteraceae</taxon>
        <taxon>Koleobacter</taxon>
    </lineage>
</organism>
<feature type="domain" description="Major facilitator superfamily (MFS) profile" evidence="8">
    <location>
        <begin position="321"/>
        <end position="427"/>
    </location>
</feature>
<evidence type="ECO:0000256" key="3">
    <source>
        <dbReference type="ARBA" id="ARBA00022519"/>
    </source>
</evidence>
<keyword evidence="5 7" id="KW-1133">Transmembrane helix</keyword>
<dbReference type="GO" id="GO:0022857">
    <property type="term" value="F:transmembrane transporter activity"/>
    <property type="evidence" value="ECO:0007669"/>
    <property type="project" value="InterPro"/>
</dbReference>
<dbReference type="NCBIfam" id="TIGR00786">
    <property type="entry name" value="dctM"/>
    <property type="match status" value="1"/>
</dbReference>
<comment type="subcellular location">
    <subcellularLocation>
        <location evidence="1">Cell inner membrane</location>
        <topology evidence="1">Multi-pass membrane protein</topology>
    </subcellularLocation>
</comment>
<dbReference type="Proteomes" id="UP000662904">
    <property type="component" value="Chromosome"/>
</dbReference>
<dbReference type="PROSITE" id="PS50850">
    <property type="entry name" value="MFS"/>
    <property type="match status" value="1"/>
</dbReference>
<feature type="transmembrane region" description="Helical" evidence="7">
    <location>
        <begin position="41"/>
        <end position="66"/>
    </location>
</feature>
<name>A0A8A0RK87_9FIRM</name>
<feature type="transmembrane region" description="Helical" evidence="7">
    <location>
        <begin position="396"/>
        <end position="421"/>
    </location>
</feature>
<feature type="transmembrane region" description="Helical" evidence="7">
    <location>
        <begin position="213"/>
        <end position="235"/>
    </location>
</feature>
<reference evidence="9" key="1">
    <citation type="submission" date="2020-07" db="EMBL/GenBank/DDBJ databases">
        <title>Koleobacter methoxysyntrophicus gen. nov., sp. nov., a novel anaerobic bacterium isolated from deep subsurface oil field and proposal of Koleobacterales ord. nov. in the phylum Firmicutes.</title>
        <authorList>
            <person name="Sakamoto S."/>
            <person name="Tamaki H."/>
        </authorList>
    </citation>
    <scope>NUCLEOTIDE SEQUENCE</scope>
    <source>
        <strain evidence="9">NRmbB1</strain>
    </source>
</reference>
<dbReference type="InterPro" id="IPR010656">
    <property type="entry name" value="DctM"/>
</dbReference>
<proteinExistence type="predicted"/>
<dbReference type="PIRSF" id="PIRSF006066">
    <property type="entry name" value="HI0050"/>
    <property type="match status" value="1"/>
</dbReference>
<evidence type="ECO:0000313" key="9">
    <source>
        <dbReference type="EMBL" id="QSQ08292.1"/>
    </source>
</evidence>
<accession>A0A8A0RK87</accession>
<evidence type="ECO:0000256" key="7">
    <source>
        <dbReference type="SAM" id="Phobius"/>
    </source>
</evidence>
<dbReference type="KEGG" id="kme:H0A61_00612"/>
<dbReference type="InterPro" id="IPR020846">
    <property type="entry name" value="MFS_dom"/>
</dbReference>
<keyword evidence="10" id="KW-1185">Reference proteome</keyword>